<dbReference type="Pfam" id="PF09411">
    <property type="entry name" value="PagL"/>
    <property type="match status" value="1"/>
</dbReference>
<dbReference type="EC" id="3.1.1.77" evidence="1"/>
<comment type="function">
    <text evidence="1">Has lipid A 3-O-deacylase activity. Hydrolyzes the ester bond at the 3 position of lipid A, a bioactive component of lipopolysaccharide (LPS), thereby releasing the primary fatty acyl moiety.</text>
</comment>
<keyword evidence="5" id="KW-1185">Reference proteome</keyword>
<evidence type="ECO:0000256" key="3">
    <source>
        <dbReference type="SAM" id="SignalP"/>
    </source>
</evidence>
<comment type="similarity">
    <text evidence="1">Belongs to the PagL family.</text>
</comment>
<comment type="subunit">
    <text evidence="1">Homodimer.</text>
</comment>
<comment type="subcellular location">
    <subcellularLocation>
        <location evidence="1">Cell outer membrane</location>
        <topology evidence="1">Multi-pass membrane protein</topology>
    </subcellularLocation>
</comment>
<dbReference type="PIRSF" id="PIRSF029681">
    <property type="entry name" value="PagL"/>
    <property type="match status" value="1"/>
</dbReference>
<keyword evidence="1" id="KW-0378">Hydrolase</keyword>
<evidence type="ECO:0000313" key="5">
    <source>
        <dbReference type="Proteomes" id="UP000295182"/>
    </source>
</evidence>
<sequence length="194" mass="21117">MAATLFSPLPAPRALACSIVLALAALPALAQSTAPAQATRSLYLQVARASEHTQTYTVGLTQPWATWQSTLWGAPLRGHWDLHLSQWASDHPGGRQHTTVLGITPTLRLWPGGLGAAWFVEGGIGAVLANRRYSTPSKTFSTRFNFASHLGVGVRLGAQQQHEWLLRVQHVSNAGLKKPNPGENFLQLRYALHF</sequence>
<evidence type="ECO:0000256" key="2">
    <source>
        <dbReference type="PIRSR" id="PIRSR029681-2"/>
    </source>
</evidence>
<dbReference type="EMBL" id="SLXH01000005">
    <property type="protein sequence ID" value="TCP19433.1"/>
    <property type="molecule type" value="Genomic_DNA"/>
</dbReference>
<dbReference type="GO" id="GO:0009279">
    <property type="term" value="C:cell outer membrane"/>
    <property type="evidence" value="ECO:0007669"/>
    <property type="project" value="UniProtKB-SubCell"/>
</dbReference>
<comment type="caution">
    <text evidence="4">The sequence shown here is derived from an EMBL/GenBank/DDBJ whole genome shotgun (WGS) entry which is preliminary data.</text>
</comment>
<comment type="catalytic activity">
    <reaction evidence="1">
        <text>a 3-(acyloxy)acyl derivative of bacterial toxin + H2O = a 3-hydroxyacyl derivative of bacterial toxin + a fatty acid + H(+)</text>
        <dbReference type="Rhea" id="RHEA:12032"/>
        <dbReference type="ChEBI" id="CHEBI:15377"/>
        <dbReference type="ChEBI" id="CHEBI:15378"/>
        <dbReference type="ChEBI" id="CHEBI:28868"/>
        <dbReference type="ChEBI" id="CHEBI:136853"/>
        <dbReference type="ChEBI" id="CHEBI:140675"/>
        <dbReference type="EC" id="3.1.1.77"/>
    </reaction>
</comment>
<feature type="site" description="Critical for activity" evidence="2">
    <location>
        <position position="173"/>
    </location>
</feature>
<keyword evidence="3" id="KW-0732">Signal</keyword>
<evidence type="ECO:0000256" key="1">
    <source>
        <dbReference type="PIRNR" id="PIRNR029681"/>
    </source>
</evidence>
<gene>
    <name evidence="4" type="ORF">EV674_105111</name>
</gene>
<dbReference type="AlphaFoldDB" id="A0A4R2NDY1"/>
<keyword evidence="1" id="KW-0472">Membrane</keyword>
<dbReference type="OrthoDB" id="5297282at2"/>
<evidence type="ECO:0000313" key="4">
    <source>
        <dbReference type="EMBL" id="TCP19433.1"/>
    </source>
</evidence>
<dbReference type="GO" id="GO:0050528">
    <property type="term" value="F:acyloxyacyl hydrolase activity"/>
    <property type="evidence" value="ECO:0007669"/>
    <property type="project" value="UniProtKB-EC"/>
</dbReference>
<feature type="signal peptide" evidence="3">
    <location>
        <begin position="1"/>
        <end position="30"/>
    </location>
</feature>
<name>A0A4R2NDY1_9BURK</name>
<reference evidence="4 5" key="1">
    <citation type="submission" date="2019-03" db="EMBL/GenBank/DDBJ databases">
        <title>Genomic Encyclopedia of Type Strains, Phase IV (KMG-IV): sequencing the most valuable type-strain genomes for metagenomic binning, comparative biology and taxonomic classification.</title>
        <authorList>
            <person name="Goeker M."/>
        </authorList>
    </citation>
    <scope>NUCLEOTIDE SEQUENCE [LARGE SCALE GENOMIC DNA]</scope>
    <source>
        <strain evidence="4 5">DSM 1837</strain>
    </source>
</reference>
<dbReference type="RefSeq" id="WP_119012160.1">
    <property type="nucleotide sequence ID" value="NZ_QXNC01000003.1"/>
</dbReference>
<accession>A0A4R2NDY1</accession>
<feature type="chain" id="PRO_5020443389" description="Lipid A deacylase" evidence="3">
    <location>
        <begin position="31"/>
        <end position="194"/>
    </location>
</feature>
<dbReference type="Proteomes" id="UP000295182">
    <property type="component" value="Unassembled WGS sequence"/>
</dbReference>
<keyword evidence="1" id="KW-0998">Cell outer membrane</keyword>
<dbReference type="Gene3D" id="2.40.160.20">
    <property type="match status" value="1"/>
</dbReference>
<protein>
    <recommendedName>
        <fullName evidence="1">Lipid A deacylase</fullName>
        <ecNumber evidence="1">3.1.1.77</ecNumber>
    </recommendedName>
    <alternativeName>
        <fullName evidence="1">LPS 3-O-deacylase</fullName>
    </alternativeName>
    <alternativeName>
        <fullName evidence="1">Outer membrane enzyme</fullName>
    </alternativeName>
</protein>
<dbReference type="InterPro" id="IPR018550">
    <property type="entry name" value="Lipid-A_deacylase-rel"/>
</dbReference>
<proteinExistence type="inferred from homology"/>
<organism evidence="4 5">
    <name type="scientific">Simplicispira metamorpha</name>
    <dbReference type="NCBI Taxonomy" id="80881"/>
    <lineage>
        <taxon>Bacteria</taxon>
        <taxon>Pseudomonadati</taxon>
        <taxon>Pseudomonadota</taxon>
        <taxon>Betaproteobacteria</taxon>
        <taxon>Burkholderiales</taxon>
        <taxon>Comamonadaceae</taxon>
        <taxon>Simplicispira</taxon>
    </lineage>
</organism>